<dbReference type="EMBL" id="CAMAPF010000106">
    <property type="protein sequence ID" value="CAH9099579.1"/>
    <property type="molecule type" value="Genomic_DNA"/>
</dbReference>
<comment type="caution">
    <text evidence="1">The sequence shown here is derived from an EMBL/GenBank/DDBJ whole genome shotgun (WGS) entry which is preliminary data.</text>
</comment>
<evidence type="ECO:0000313" key="1">
    <source>
        <dbReference type="EMBL" id="CAH9099579.1"/>
    </source>
</evidence>
<reference evidence="1" key="1">
    <citation type="submission" date="2022-07" db="EMBL/GenBank/DDBJ databases">
        <authorList>
            <person name="Macas J."/>
            <person name="Novak P."/>
            <person name="Neumann P."/>
        </authorList>
    </citation>
    <scope>NUCLEOTIDE SEQUENCE</scope>
</reference>
<evidence type="ECO:0000313" key="2">
    <source>
        <dbReference type="Proteomes" id="UP001152523"/>
    </source>
</evidence>
<gene>
    <name evidence="1" type="ORF">CEPIT_LOCUS15007</name>
</gene>
<name>A0AAV0DKV2_9ASTE</name>
<evidence type="ECO:0008006" key="3">
    <source>
        <dbReference type="Google" id="ProtNLM"/>
    </source>
</evidence>
<protein>
    <recommendedName>
        <fullName evidence="3">BED-type domain-containing protein</fullName>
    </recommendedName>
</protein>
<accession>A0AAV0DKV2</accession>
<sequence length="82" mass="8997">MEQNTPAVDQNELICDSGDVGWKTGVLVDKKNLNIVRCTLCEKITKAGINRHKFHIAGIKGRGVKPCPNASVEQKKVCHEAL</sequence>
<feature type="non-terminal residue" evidence="1">
    <location>
        <position position="82"/>
    </location>
</feature>
<dbReference type="AlphaFoldDB" id="A0AAV0DKV2"/>
<keyword evidence="2" id="KW-1185">Reference proteome</keyword>
<proteinExistence type="predicted"/>
<dbReference type="Proteomes" id="UP001152523">
    <property type="component" value="Unassembled WGS sequence"/>
</dbReference>
<organism evidence="1 2">
    <name type="scientific">Cuscuta epithymum</name>
    <dbReference type="NCBI Taxonomy" id="186058"/>
    <lineage>
        <taxon>Eukaryota</taxon>
        <taxon>Viridiplantae</taxon>
        <taxon>Streptophyta</taxon>
        <taxon>Embryophyta</taxon>
        <taxon>Tracheophyta</taxon>
        <taxon>Spermatophyta</taxon>
        <taxon>Magnoliopsida</taxon>
        <taxon>eudicotyledons</taxon>
        <taxon>Gunneridae</taxon>
        <taxon>Pentapetalae</taxon>
        <taxon>asterids</taxon>
        <taxon>lamiids</taxon>
        <taxon>Solanales</taxon>
        <taxon>Convolvulaceae</taxon>
        <taxon>Cuscuteae</taxon>
        <taxon>Cuscuta</taxon>
        <taxon>Cuscuta subgen. Cuscuta</taxon>
    </lineage>
</organism>